<dbReference type="Gene3D" id="3.30.40.10">
    <property type="entry name" value="Zinc/RING finger domain, C3HC4 (zinc finger)"/>
    <property type="match status" value="1"/>
</dbReference>
<dbReference type="FunFam" id="3.30.40.10:FF:000378">
    <property type="entry name" value="TRAF-type zinc finger domain-containing 1"/>
    <property type="match status" value="1"/>
</dbReference>
<dbReference type="Pfam" id="PF18608">
    <property type="entry name" value="XAF1_C"/>
    <property type="match status" value="1"/>
</dbReference>
<evidence type="ECO:0000256" key="1">
    <source>
        <dbReference type="SAM" id="MobiDB-lite"/>
    </source>
</evidence>
<dbReference type="InterPro" id="IPR031220">
    <property type="entry name" value="XAF1_C_sf"/>
</dbReference>
<dbReference type="InterPro" id="IPR041386">
    <property type="entry name" value="XAF1_C"/>
</dbReference>
<name>A0A6G7MAJ9_MOUSE</name>
<dbReference type="PANTHER" id="PTHR16295:SF17">
    <property type="entry name" value="XIAP-ASSOCIATED FACTOR 1"/>
    <property type="match status" value="1"/>
</dbReference>
<dbReference type="AGR" id="MGI:3772572"/>
<reference evidence="3" key="1">
    <citation type="submission" date="2019-08" db="EMBL/GenBank/DDBJ databases">
        <title>Passenger mutations confound phenotypes of Sarm1-/- mice.</title>
        <authorList>
            <person name="Uccellini M.B."/>
            <person name="Garcia-Sastre A."/>
        </authorList>
    </citation>
    <scope>NUCLEOTIDE SEQUENCE</scope>
    <source>
        <strain evidence="3">Sarm1-/-</strain>
    </source>
</reference>
<dbReference type="InterPro" id="IPR051986">
    <property type="entry name" value="Innate_Immune_Apopt_Reg"/>
</dbReference>
<organism evidence="3">
    <name type="scientific">Mus musculus</name>
    <name type="common">Mouse</name>
    <dbReference type="NCBI Taxonomy" id="10090"/>
    <lineage>
        <taxon>Eukaryota</taxon>
        <taxon>Metazoa</taxon>
        <taxon>Chordata</taxon>
        <taxon>Craniata</taxon>
        <taxon>Vertebrata</taxon>
        <taxon>Euteleostomi</taxon>
        <taxon>Mammalia</taxon>
        <taxon>Eutheria</taxon>
        <taxon>Euarchontoglires</taxon>
        <taxon>Glires</taxon>
        <taxon>Rodentia</taxon>
        <taxon>Myomorpha</taxon>
        <taxon>Muroidea</taxon>
        <taxon>Muridae</taxon>
        <taxon>Murinae</taxon>
        <taxon>Mus</taxon>
        <taxon>Mus</taxon>
    </lineage>
</organism>
<evidence type="ECO:0000259" key="2">
    <source>
        <dbReference type="Pfam" id="PF18608"/>
    </source>
</evidence>
<sequence>MEADFQVCRNCKRNVASLHFMLHEAHCLRFIVLCPECEEPIPESKMKEHMEVVHQQKQCSAPNTVTRIRDGSIIVIPSTLAFMDSGNRRSTVSKDVRPKTKNRNSSTKRETKKQNGTVALPLKSGLQQRADLPTGDETAYDTLQNCCQCRILLPLPILNEHQEKCQRLAHQKKLQ</sequence>
<dbReference type="MGI" id="MGI:3772572">
    <property type="gene designation" value="Xaf1"/>
</dbReference>
<dbReference type="EMBL" id="MN366017">
    <property type="protein sequence ID" value="QIJ31371.1"/>
    <property type="molecule type" value="mRNA"/>
</dbReference>
<evidence type="ECO:0000313" key="4">
    <source>
        <dbReference type="MGI" id="MGI:3772572"/>
    </source>
</evidence>
<dbReference type="AlphaFoldDB" id="A0A6G7MAJ9"/>
<feature type="region of interest" description="Disordered" evidence="1">
    <location>
        <begin position="86"/>
        <end position="133"/>
    </location>
</feature>
<protein>
    <submittedName>
        <fullName evidence="3">Xaf1</fullName>
    </submittedName>
</protein>
<feature type="domain" description="XIAP-associated factor 1 C-terminal" evidence="2">
    <location>
        <begin position="128"/>
        <end position="172"/>
    </location>
</feature>
<dbReference type="GO" id="GO:0006915">
    <property type="term" value="P:apoptotic process"/>
    <property type="evidence" value="ECO:0007669"/>
    <property type="project" value="InterPro"/>
</dbReference>
<evidence type="ECO:0000313" key="3">
    <source>
        <dbReference type="EMBL" id="QIJ31371.1"/>
    </source>
</evidence>
<dbReference type="PANTHER" id="PTHR16295">
    <property type="entry name" value="TRAF-TYPE ZINC FINGER PROTEIN-RELATED"/>
    <property type="match status" value="1"/>
</dbReference>
<accession>A0A6G7MAJ9</accession>
<dbReference type="SMR" id="A0A6G7MAJ9"/>
<dbReference type="InterPro" id="IPR013083">
    <property type="entry name" value="Znf_RING/FYVE/PHD"/>
</dbReference>
<gene>
    <name evidence="3 4" type="primary">Xaf1</name>
</gene>
<dbReference type="Pfam" id="PF23580">
    <property type="entry name" value="Znf_XAF1_N"/>
    <property type="match status" value="1"/>
</dbReference>
<proteinExistence type="evidence at transcript level"/>
<dbReference type="Gene3D" id="6.10.250.1730">
    <property type="match status" value="1"/>
</dbReference>